<feature type="domain" description="CCHC-type" evidence="2">
    <location>
        <begin position="208"/>
        <end position="223"/>
    </location>
</feature>
<dbReference type="Gene3D" id="4.10.60.10">
    <property type="entry name" value="Zinc finger, CCHC-type"/>
    <property type="match status" value="1"/>
</dbReference>
<dbReference type="PROSITE" id="PS50158">
    <property type="entry name" value="ZF_CCHC"/>
    <property type="match status" value="1"/>
</dbReference>
<dbReference type="InterPro" id="IPR001878">
    <property type="entry name" value="Znf_CCHC"/>
</dbReference>
<dbReference type="AlphaFoldDB" id="A0A9D3UKK2"/>
<organism evidence="3 4">
    <name type="scientific">Gossypium stocksii</name>
    <dbReference type="NCBI Taxonomy" id="47602"/>
    <lineage>
        <taxon>Eukaryota</taxon>
        <taxon>Viridiplantae</taxon>
        <taxon>Streptophyta</taxon>
        <taxon>Embryophyta</taxon>
        <taxon>Tracheophyta</taxon>
        <taxon>Spermatophyta</taxon>
        <taxon>Magnoliopsida</taxon>
        <taxon>eudicotyledons</taxon>
        <taxon>Gunneridae</taxon>
        <taxon>Pentapetalae</taxon>
        <taxon>rosids</taxon>
        <taxon>malvids</taxon>
        <taxon>Malvales</taxon>
        <taxon>Malvaceae</taxon>
        <taxon>Malvoideae</taxon>
        <taxon>Gossypium</taxon>
    </lineage>
</organism>
<protein>
    <recommendedName>
        <fullName evidence="2">CCHC-type domain-containing protein</fullName>
    </recommendedName>
</protein>
<dbReference type="Pfam" id="PF00098">
    <property type="entry name" value="zf-CCHC"/>
    <property type="match status" value="1"/>
</dbReference>
<keyword evidence="1" id="KW-0862">Zinc</keyword>
<evidence type="ECO:0000313" key="3">
    <source>
        <dbReference type="EMBL" id="KAH1046917.1"/>
    </source>
</evidence>
<sequence>MVLPPRENILKISKIKATSQEICFMSLEQNFTILGEGHSIMRPPLFNGTNYLYWRTRMKLFIQANDYEVCRIITNRLSTPIKRVECVIVQKEKSEWDDKNIKKVQMQKLCRLYFVLLVQMNTIKTLCVTMQKKYVTKIKEAQKKVGVAFKSTTCKKDEDSSNNDDDEDMVMFAKKFKKFMKFNKGKRFPRRDIIKGEPKKKEKDQIICYECKKSGHIKFDCPQLKKKGALKQKKKAMMTTWSNINSSDSDDDNEVANLCLMDIEEPKEEDHYFKASNSKKTLWCHNSGCFRHMIGDKSHFMELMPKTEGEVTFGDNSIGVIEGHRVGNIFMVHFDDISSFNICFMARNENVC</sequence>
<evidence type="ECO:0000313" key="4">
    <source>
        <dbReference type="Proteomes" id="UP000828251"/>
    </source>
</evidence>
<dbReference type="OrthoDB" id="1932348at2759"/>
<proteinExistence type="predicted"/>
<comment type="caution">
    <text evidence="3">The sequence shown here is derived from an EMBL/GenBank/DDBJ whole genome shotgun (WGS) entry which is preliminary data.</text>
</comment>
<keyword evidence="4" id="KW-1185">Reference proteome</keyword>
<name>A0A9D3UKK2_9ROSI</name>
<accession>A0A9D3UKK2</accession>
<dbReference type="EMBL" id="JAIQCV010000011">
    <property type="protein sequence ID" value="KAH1046917.1"/>
    <property type="molecule type" value="Genomic_DNA"/>
</dbReference>
<evidence type="ECO:0000256" key="1">
    <source>
        <dbReference type="PROSITE-ProRule" id="PRU00047"/>
    </source>
</evidence>
<reference evidence="3 4" key="1">
    <citation type="journal article" date="2021" name="Plant Biotechnol. J.">
        <title>Multi-omics assisted identification of the key and species-specific regulatory components of drought-tolerant mechanisms in Gossypium stocksii.</title>
        <authorList>
            <person name="Yu D."/>
            <person name="Ke L."/>
            <person name="Zhang D."/>
            <person name="Wu Y."/>
            <person name="Sun Y."/>
            <person name="Mei J."/>
            <person name="Sun J."/>
            <person name="Sun Y."/>
        </authorList>
    </citation>
    <scope>NUCLEOTIDE SEQUENCE [LARGE SCALE GENOMIC DNA]</scope>
    <source>
        <strain evidence="4">cv. E1</strain>
        <tissue evidence="3">Leaf</tissue>
    </source>
</reference>
<evidence type="ECO:0000259" key="2">
    <source>
        <dbReference type="PROSITE" id="PS50158"/>
    </source>
</evidence>
<keyword evidence="1" id="KW-0479">Metal-binding</keyword>
<keyword evidence="1" id="KW-0863">Zinc-finger</keyword>
<dbReference type="GO" id="GO:0008270">
    <property type="term" value="F:zinc ion binding"/>
    <property type="evidence" value="ECO:0007669"/>
    <property type="project" value="UniProtKB-KW"/>
</dbReference>
<dbReference type="InterPro" id="IPR036875">
    <property type="entry name" value="Znf_CCHC_sf"/>
</dbReference>
<dbReference type="SUPFAM" id="SSF57756">
    <property type="entry name" value="Retrovirus zinc finger-like domains"/>
    <property type="match status" value="1"/>
</dbReference>
<gene>
    <name evidence="3" type="ORF">J1N35_037701</name>
</gene>
<dbReference type="Proteomes" id="UP000828251">
    <property type="component" value="Unassembled WGS sequence"/>
</dbReference>
<dbReference type="SMART" id="SM00343">
    <property type="entry name" value="ZnF_C2HC"/>
    <property type="match status" value="1"/>
</dbReference>
<dbReference type="GO" id="GO:0003676">
    <property type="term" value="F:nucleic acid binding"/>
    <property type="evidence" value="ECO:0007669"/>
    <property type="project" value="InterPro"/>
</dbReference>